<name>A0ABV2E5Q6_9STAP</name>
<proteinExistence type="predicted"/>
<evidence type="ECO:0000313" key="2">
    <source>
        <dbReference type="Proteomes" id="UP001549019"/>
    </source>
</evidence>
<keyword evidence="2" id="KW-1185">Reference proteome</keyword>
<dbReference type="Proteomes" id="UP001549019">
    <property type="component" value="Unassembled WGS sequence"/>
</dbReference>
<accession>A0ABV2E5Q6</accession>
<sequence length="55" mass="6818">MKHYCVEEKLKYVTELHDEIIDYLELVHEYDELDEDEYLMAYQEAEYKIRNGEID</sequence>
<comment type="caution">
    <text evidence="1">The sequence shown here is derived from an EMBL/GenBank/DDBJ whole genome shotgun (WGS) entry which is preliminary data.</text>
</comment>
<reference evidence="1 2" key="1">
    <citation type="submission" date="2024-05" db="EMBL/GenBank/DDBJ databases">
        <title>Genomic Encyclopedia of Type Strains, Phase IV (KMG-IV): sequencing the most valuable type-strain genomes for metagenomic binning, comparative biology and taxonomic classification.</title>
        <authorList>
            <person name="Goeker M."/>
        </authorList>
    </citation>
    <scope>NUCLEOTIDE SEQUENCE [LARGE SCALE GENOMIC DNA]</scope>
    <source>
        <strain evidence="1 2">DSM 25286</strain>
    </source>
</reference>
<gene>
    <name evidence="1" type="ORF">ABHD89_000131</name>
</gene>
<organism evidence="1 2">
    <name type="scientific">Salinicoccus halitifaciens</name>
    <dbReference type="NCBI Taxonomy" id="1073415"/>
    <lineage>
        <taxon>Bacteria</taxon>
        <taxon>Bacillati</taxon>
        <taxon>Bacillota</taxon>
        <taxon>Bacilli</taxon>
        <taxon>Bacillales</taxon>
        <taxon>Staphylococcaceae</taxon>
        <taxon>Salinicoccus</taxon>
    </lineage>
</organism>
<evidence type="ECO:0000313" key="1">
    <source>
        <dbReference type="EMBL" id="MET3109743.1"/>
    </source>
</evidence>
<protein>
    <submittedName>
        <fullName evidence="1">Uncharacterized protein</fullName>
    </submittedName>
</protein>
<dbReference type="EMBL" id="JBDZDV010000001">
    <property type="protein sequence ID" value="MET3109743.1"/>
    <property type="molecule type" value="Genomic_DNA"/>
</dbReference>